<dbReference type="AlphaFoldDB" id="A0A815FJX8"/>
<dbReference type="EMBL" id="CAJNOE010000772">
    <property type="protein sequence ID" value="CAF1330401.1"/>
    <property type="molecule type" value="Genomic_DNA"/>
</dbReference>
<comment type="caution">
    <text evidence="1">The sequence shown here is derived from an EMBL/GenBank/DDBJ whole genome shotgun (WGS) entry which is preliminary data.</text>
</comment>
<accession>A0A815FJX8</accession>
<evidence type="ECO:0000313" key="2">
    <source>
        <dbReference type="Proteomes" id="UP000663860"/>
    </source>
</evidence>
<organism evidence="1 2">
    <name type="scientific">Adineta steineri</name>
    <dbReference type="NCBI Taxonomy" id="433720"/>
    <lineage>
        <taxon>Eukaryota</taxon>
        <taxon>Metazoa</taxon>
        <taxon>Spiralia</taxon>
        <taxon>Gnathifera</taxon>
        <taxon>Rotifera</taxon>
        <taxon>Eurotatoria</taxon>
        <taxon>Bdelloidea</taxon>
        <taxon>Adinetida</taxon>
        <taxon>Adinetidae</taxon>
        <taxon>Adineta</taxon>
    </lineage>
</organism>
<sequence>MLVDDQIPTHTDRHHEHQKIIQTCDGKYSVLICSIFVKTNFYILHSCTSNDSDSCILLDDENQINSKPVNITEKNEMIANDDCYCADITES</sequence>
<name>A0A815FJX8_9BILA</name>
<protein>
    <submittedName>
        <fullName evidence="1">Uncharacterized protein</fullName>
    </submittedName>
</protein>
<reference evidence="1" key="1">
    <citation type="submission" date="2021-02" db="EMBL/GenBank/DDBJ databases">
        <authorList>
            <person name="Nowell W R."/>
        </authorList>
    </citation>
    <scope>NUCLEOTIDE SEQUENCE</scope>
</reference>
<evidence type="ECO:0000313" key="1">
    <source>
        <dbReference type="EMBL" id="CAF1330401.1"/>
    </source>
</evidence>
<gene>
    <name evidence="1" type="ORF">IZO911_LOCUS35655</name>
</gene>
<dbReference type="Proteomes" id="UP000663860">
    <property type="component" value="Unassembled WGS sequence"/>
</dbReference>
<proteinExistence type="predicted"/>